<organism evidence="3 4">
    <name type="scientific">Pelobates cultripes</name>
    <name type="common">Western spadefoot toad</name>
    <dbReference type="NCBI Taxonomy" id="61616"/>
    <lineage>
        <taxon>Eukaryota</taxon>
        <taxon>Metazoa</taxon>
        <taxon>Chordata</taxon>
        <taxon>Craniata</taxon>
        <taxon>Vertebrata</taxon>
        <taxon>Euteleostomi</taxon>
        <taxon>Amphibia</taxon>
        <taxon>Batrachia</taxon>
        <taxon>Anura</taxon>
        <taxon>Pelobatoidea</taxon>
        <taxon>Pelobatidae</taxon>
        <taxon>Pelobates</taxon>
    </lineage>
</organism>
<name>A0AAD1RM48_PELCU</name>
<keyword evidence="3" id="KW-0255">Endonuclease</keyword>
<feature type="region of interest" description="Disordered" evidence="1">
    <location>
        <begin position="342"/>
        <end position="427"/>
    </location>
</feature>
<keyword evidence="3" id="KW-0540">Nuclease</keyword>
<feature type="compositionally biased region" description="Basic and acidic residues" evidence="1">
    <location>
        <begin position="309"/>
        <end position="322"/>
    </location>
</feature>
<dbReference type="InterPro" id="IPR012319">
    <property type="entry name" value="FPG_cat"/>
</dbReference>
<dbReference type="GO" id="GO:0006284">
    <property type="term" value="P:base-excision repair"/>
    <property type="evidence" value="ECO:0007669"/>
    <property type="project" value="InterPro"/>
</dbReference>
<dbReference type="PROSITE" id="PS51068">
    <property type="entry name" value="FPG_CAT"/>
    <property type="match status" value="1"/>
</dbReference>
<sequence>MPECPELHLASVYINARCAGRRFTGAVEKSEVNKNAEVPFSCPEYTISAVSRGKELKVILTPLSGRHHVTHIVFRFGMSGSITMKNVSEMPKHAHLRFYTKDVPRQVLCFVDPRRFGSWHVNGSWQSERGPCVIQEYEQFRENVLKNLSDKVFDKPICEALLNQKYFNGIGNYLRSEILFRSQTPPFMQARPVLEAVKHMDEGNDLPLRKKVKIKKESPDILELCSLLPKEVVNLGGKGYEPGQSNDYSILLNWARCYFVPGMKSLKDHNGRTVWFQGDPGPLAPKGTKGGKPLKRKKATKPKSKARAVKKEENDEQIESKVVKSSARKRVMKSIKVEEEDGIKIEKPQRTKRTSQGVGNKKTSRRGSARKTSSHPQNIKATVQTSKVPRAVKAKTPQRKTAIPTRESSRIRILRKSGGRAAESTTD</sequence>
<dbReference type="Proteomes" id="UP001295444">
    <property type="component" value="Chromosome 03"/>
</dbReference>
<dbReference type="Gene3D" id="3.20.190.10">
    <property type="entry name" value="MutM-like, N-terminal"/>
    <property type="match status" value="1"/>
</dbReference>
<evidence type="ECO:0000313" key="4">
    <source>
        <dbReference type="Proteomes" id="UP001295444"/>
    </source>
</evidence>
<feature type="compositionally biased region" description="Basic residues" evidence="1">
    <location>
        <begin position="292"/>
        <end position="308"/>
    </location>
</feature>
<feature type="region of interest" description="Disordered" evidence="1">
    <location>
        <begin position="275"/>
        <end position="329"/>
    </location>
</feature>
<dbReference type="GO" id="GO:0019104">
    <property type="term" value="F:DNA N-glycosylase activity"/>
    <property type="evidence" value="ECO:0007669"/>
    <property type="project" value="InterPro"/>
</dbReference>
<dbReference type="EMBL" id="OW240914">
    <property type="protein sequence ID" value="CAH2273477.1"/>
    <property type="molecule type" value="Genomic_DNA"/>
</dbReference>
<dbReference type="PANTHER" id="PTHR22993:SF27">
    <property type="entry name" value="ENDONUCLEASE 8-LIKE 1"/>
    <property type="match status" value="1"/>
</dbReference>
<dbReference type="InterPro" id="IPR015371">
    <property type="entry name" value="Endonuclease-VIII_DNA-bd"/>
</dbReference>
<accession>A0AAD1RM48</accession>
<dbReference type="Pfam" id="PF09292">
    <property type="entry name" value="Neil1-DNA_bind"/>
    <property type="match status" value="1"/>
</dbReference>
<dbReference type="SUPFAM" id="SSF81624">
    <property type="entry name" value="N-terminal domain of MutM-like DNA repair proteins"/>
    <property type="match status" value="1"/>
</dbReference>
<feature type="compositionally biased region" description="Basic residues" evidence="1">
    <location>
        <begin position="362"/>
        <end position="373"/>
    </location>
</feature>
<feature type="domain" description="Formamidopyrimidine-DNA glycosylase catalytic" evidence="2">
    <location>
        <begin position="2"/>
        <end position="117"/>
    </location>
</feature>
<keyword evidence="3" id="KW-0378">Hydrolase</keyword>
<dbReference type="Gene3D" id="1.10.8.50">
    <property type="match status" value="1"/>
</dbReference>
<dbReference type="FunFam" id="1.10.8.50:FF:000007">
    <property type="entry name" value="endonuclease 8-like 1 isoform X1"/>
    <property type="match status" value="1"/>
</dbReference>
<dbReference type="GO" id="GO:0008270">
    <property type="term" value="F:zinc ion binding"/>
    <property type="evidence" value="ECO:0007669"/>
    <property type="project" value="InterPro"/>
</dbReference>
<feature type="compositionally biased region" description="Polar residues" evidence="1">
    <location>
        <begin position="374"/>
        <end position="387"/>
    </location>
</feature>
<proteinExistence type="predicted"/>
<evidence type="ECO:0000259" key="2">
    <source>
        <dbReference type="PROSITE" id="PS51068"/>
    </source>
</evidence>
<dbReference type="SUPFAM" id="SSF57716">
    <property type="entry name" value="Glucocorticoid receptor-like (DNA-binding domain)"/>
    <property type="match status" value="1"/>
</dbReference>
<gene>
    <name evidence="3" type="ORF">PECUL_23A007761</name>
</gene>
<dbReference type="InterPro" id="IPR010979">
    <property type="entry name" value="Ribosomal_uS13-like_H2TH"/>
</dbReference>
<dbReference type="SMART" id="SM00898">
    <property type="entry name" value="Fapy_DNA_glyco"/>
    <property type="match status" value="1"/>
</dbReference>
<dbReference type="PANTHER" id="PTHR22993">
    <property type="entry name" value="FORMAMIDOPYRIMIDINE-DNA GLYCOSYLASE"/>
    <property type="match status" value="1"/>
</dbReference>
<reference evidence="3" key="1">
    <citation type="submission" date="2022-03" db="EMBL/GenBank/DDBJ databases">
        <authorList>
            <person name="Alioto T."/>
            <person name="Alioto T."/>
            <person name="Gomez Garrido J."/>
        </authorList>
    </citation>
    <scope>NUCLEOTIDE SEQUENCE</scope>
</reference>
<dbReference type="AlphaFoldDB" id="A0AAD1RM48"/>
<dbReference type="GO" id="GO:0003906">
    <property type="term" value="F:DNA-(apurinic or apyrimidinic site) endonuclease activity"/>
    <property type="evidence" value="ECO:0007669"/>
    <property type="project" value="InterPro"/>
</dbReference>
<keyword evidence="4" id="KW-1185">Reference proteome</keyword>
<evidence type="ECO:0000313" key="3">
    <source>
        <dbReference type="EMBL" id="CAH2273477.1"/>
    </source>
</evidence>
<dbReference type="GO" id="GO:0005634">
    <property type="term" value="C:nucleus"/>
    <property type="evidence" value="ECO:0007669"/>
    <property type="project" value="TreeGrafter"/>
</dbReference>
<protein>
    <submittedName>
        <fullName evidence="3">Endonuclease 8-like 1</fullName>
    </submittedName>
</protein>
<dbReference type="GO" id="GO:0003676">
    <property type="term" value="F:nucleic acid binding"/>
    <property type="evidence" value="ECO:0007669"/>
    <property type="project" value="InterPro"/>
</dbReference>
<evidence type="ECO:0000256" key="1">
    <source>
        <dbReference type="SAM" id="MobiDB-lite"/>
    </source>
</evidence>
<dbReference type="InterPro" id="IPR035937">
    <property type="entry name" value="FPG_N"/>
</dbReference>
<dbReference type="Pfam" id="PF01149">
    <property type="entry name" value="Fapy_DNA_glyco"/>
    <property type="match status" value="1"/>
</dbReference>
<dbReference type="SUPFAM" id="SSF46946">
    <property type="entry name" value="S13-like H2TH domain"/>
    <property type="match status" value="1"/>
</dbReference>